<reference evidence="2" key="1">
    <citation type="submission" date="2022-09" db="EMBL/GenBank/DDBJ databases">
        <title>Complete Genomes of Fervidibacillus albus and Fervidibacillus halotolerans isolated from tidal flat sediments.</title>
        <authorList>
            <person name="Kwon K.K."/>
            <person name="Yang S.-H."/>
            <person name="Park M.J."/>
            <person name="Oh H.-M."/>
        </authorList>
    </citation>
    <scope>NUCLEOTIDE SEQUENCE</scope>
    <source>
        <strain evidence="2">MEBiC13591</strain>
    </source>
</reference>
<dbReference type="RefSeq" id="WP_275417634.1">
    <property type="nucleotide sequence ID" value="NZ_CP106878.1"/>
</dbReference>
<keyword evidence="1" id="KW-0472">Membrane</keyword>
<dbReference type="KEGG" id="faf:OE104_00265"/>
<dbReference type="AlphaFoldDB" id="A0A9E8LUE0"/>
<proteinExistence type="predicted"/>
<name>A0A9E8LUE0_9BACI</name>
<dbReference type="PANTHER" id="PTHR36832:SF1">
    <property type="entry name" value="SLR1174 PROTEIN"/>
    <property type="match status" value="1"/>
</dbReference>
<feature type="transmembrane region" description="Helical" evidence="1">
    <location>
        <begin position="59"/>
        <end position="79"/>
    </location>
</feature>
<feature type="transmembrane region" description="Helical" evidence="1">
    <location>
        <begin position="109"/>
        <end position="130"/>
    </location>
</feature>
<accession>A0A9E8LUE0</accession>
<keyword evidence="1" id="KW-0812">Transmembrane</keyword>
<evidence type="ECO:0000256" key="1">
    <source>
        <dbReference type="SAM" id="Phobius"/>
    </source>
</evidence>
<gene>
    <name evidence="2" type="ORF">OE104_00265</name>
</gene>
<sequence>MKVTMDKLKIYFKIYLRYHTTYKANVMLKLVHLPINTFVIGMMWYVLYQTNEQLDLRYLIYYYICVFLITNCYPFARVVRNIEGEIFYGKVVTYFVRPVPYFIPKWMHFISWIVIYFSLSLPIFIILLFLSNIKIINFVSFFIVLLVGLNIQFLFWYLIALFSFWLEKIIGLLRAVSVVQTICSGALIPLFMFSENVQKIIDLLPFKYFVFYPVNLLLQDVDGYNLLSILISEFLWILLLIFMIQVLWNIGLRHYQNNFN</sequence>
<feature type="transmembrane region" description="Helical" evidence="1">
    <location>
        <begin position="26"/>
        <end position="47"/>
    </location>
</feature>
<keyword evidence="3" id="KW-1185">Reference proteome</keyword>
<dbReference type="InterPro" id="IPR010390">
    <property type="entry name" value="ABC-2_transporter-like"/>
</dbReference>
<dbReference type="PANTHER" id="PTHR36832">
    <property type="entry name" value="SLR1174 PROTEIN-RELATED"/>
    <property type="match status" value="1"/>
</dbReference>
<dbReference type="EMBL" id="CP106878">
    <property type="protein sequence ID" value="WAA09852.1"/>
    <property type="molecule type" value="Genomic_DNA"/>
</dbReference>
<evidence type="ECO:0000313" key="3">
    <source>
        <dbReference type="Proteomes" id="UP001164718"/>
    </source>
</evidence>
<organism evidence="2 3">
    <name type="scientific">Fervidibacillus albus</name>
    <dbReference type="NCBI Taxonomy" id="2980026"/>
    <lineage>
        <taxon>Bacteria</taxon>
        <taxon>Bacillati</taxon>
        <taxon>Bacillota</taxon>
        <taxon>Bacilli</taxon>
        <taxon>Bacillales</taxon>
        <taxon>Bacillaceae</taxon>
        <taxon>Fervidibacillus</taxon>
    </lineage>
</organism>
<dbReference type="Proteomes" id="UP001164718">
    <property type="component" value="Chromosome"/>
</dbReference>
<protein>
    <submittedName>
        <fullName evidence="2">ABC-2 family transporter protein</fullName>
    </submittedName>
</protein>
<feature type="transmembrane region" description="Helical" evidence="1">
    <location>
        <begin position="224"/>
        <end position="248"/>
    </location>
</feature>
<feature type="transmembrane region" description="Helical" evidence="1">
    <location>
        <begin position="172"/>
        <end position="193"/>
    </location>
</feature>
<dbReference type="Pfam" id="PF06182">
    <property type="entry name" value="ABC2_membrane_6"/>
    <property type="match status" value="1"/>
</dbReference>
<keyword evidence="1" id="KW-1133">Transmembrane helix</keyword>
<feature type="transmembrane region" description="Helical" evidence="1">
    <location>
        <begin position="86"/>
        <end position="103"/>
    </location>
</feature>
<feature type="transmembrane region" description="Helical" evidence="1">
    <location>
        <begin position="142"/>
        <end position="166"/>
    </location>
</feature>
<evidence type="ECO:0000313" key="2">
    <source>
        <dbReference type="EMBL" id="WAA09852.1"/>
    </source>
</evidence>